<evidence type="ECO:0000313" key="6">
    <source>
        <dbReference type="Proteomes" id="UP000235826"/>
    </source>
</evidence>
<dbReference type="Proteomes" id="UP000235826">
    <property type="component" value="Chromosome"/>
</dbReference>
<gene>
    <name evidence="5" type="ORF">C1H87_01320</name>
</gene>
<feature type="chain" id="PRO_5014765859" description="Sugar-binding protein" evidence="4">
    <location>
        <begin position="23"/>
        <end position="1006"/>
    </location>
</feature>
<sequence>MKKRSVYLVFSFVFLSILIAQAQLSNPATIPPSPQSEAFMKYGEYSINYSTGVPDISVPLHEIDHHGFKIPVSLSYYYQGVKPGYNIDVFGLGWGVNPTGKISREIRYMADEKNDFVVDVRDPFLYTHIMNTDFYNEPRSFNHSADLFHVSLPTGLSFDFTIVKSTSGDYNVYISNKEPAIIKHTTFGVNNELSWEIIDKNGIKYTFSGDDGEKVLYGGNNDVITTWNLSSIKLPNSNELITYNYREGILNGFTEDNVTASVTNLFDANHCNDIPKPLEYQTDLLDRIEYGNTYINFTYNTNLSHQYVDHNFIKSISIGETGGKLIKKITFNMSDQGNKIPLYSIPLMRLNSIAISGSPQITPILPPKIYNFSYGPMTTFSTRNTDHWGYLNNEGNSPSGSNFPEFSIYLFGVNTSCYTGATEITPGHHDPNIKEYKLGDAIKQSGGQHGTLNKIIYPTGGYTEFTFEKNYFGWRTPSDFTSLNSNHQGAGFRIAQIANYDSGDTLLSNKIYKYGALVNPDSFFDPIHTDMGVAPVEPNALSYLNYKTFEFDYTSHHKFLKEWPQTGSPTTHISVLLGPGDFEHIFNNSVFKSILNGRPSVVYPEVTVYTGEFGSATLDKTLGKTVYKYDYFDEQGDFIEPWVLLKDGQSYYIPKTHRYNKLLEQIDYKREDITTGNPTHPIRSVYTPVRKIENKWIELPGDIFIVNKFLKVVPNMVPHDPGYTNPYFYSNHTIYKELYFTNLSETITTNYISSTDSIQTKEKMTYSGNFLIRRETTNSDNKKNIQSYRYVAHEVSPPVIETMRSDAIHMISPIIESITRLKEGTNAEILISGTKTDYKEFTVGGNPLFVPEKQVLIDKSNVETTELTILSYTANGKPKEVQGKDGIITSYLWGYNDRYPVAKVENATISTVEGQLTATELAGVKNGTYDRANMVSTLNKIRTGLGLGNFYMVTTYTYDPLIGMTSMTDPKGETIYYDYDHFGRLKDVKDAAGKILSHTNYHYKNQ</sequence>
<evidence type="ECO:0000256" key="4">
    <source>
        <dbReference type="SAM" id="SignalP"/>
    </source>
</evidence>
<evidence type="ECO:0000256" key="1">
    <source>
        <dbReference type="ARBA" id="ARBA00004613"/>
    </source>
</evidence>
<accession>A0A2K9PK51</accession>
<proteinExistence type="predicted"/>
<organism evidence="5 6">
    <name type="scientific">Flavivirga eckloniae</name>
    <dbReference type="NCBI Taxonomy" id="1803846"/>
    <lineage>
        <taxon>Bacteria</taxon>
        <taxon>Pseudomonadati</taxon>
        <taxon>Bacteroidota</taxon>
        <taxon>Flavobacteriia</taxon>
        <taxon>Flavobacteriales</taxon>
        <taxon>Flavobacteriaceae</taxon>
        <taxon>Flavivirga</taxon>
    </lineage>
</organism>
<feature type="signal peptide" evidence="4">
    <location>
        <begin position="1"/>
        <end position="22"/>
    </location>
</feature>
<evidence type="ECO:0000256" key="3">
    <source>
        <dbReference type="ARBA" id="ARBA00023026"/>
    </source>
</evidence>
<reference evidence="5 6" key="1">
    <citation type="submission" date="2018-01" db="EMBL/GenBank/DDBJ databases">
        <title>Complete genome sequence of Flavivirga eckloniae ECD14 isolated from seaweed Ecklonia cava.</title>
        <authorList>
            <person name="Lee J.H."/>
            <person name="Baik K.S."/>
            <person name="Seong C.N."/>
        </authorList>
    </citation>
    <scope>NUCLEOTIDE SEQUENCE [LARGE SCALE GENOMIC DNA]</scope>
    <source>
        <strain evidence="5 6">ECD14</strain>
    </source>
</reference>
<keyword evidence="2" id="KW-0964">Secreted</keyword>
<dbReference type="GO" id="GO:0005737">
    <property type="term" value="C:cytoplasm"/>
    <property type="evidence" value="ECO:0007669"/>
    <property type="project" value="InterPro"/>
</dbReference>
<name>A0A2K9PK51_9FLAO</name>
<dbReference type="GO" id="GO:0005576">
    <property type="term" value="C:extracellular region"/>
    <property type="evidence" value="ECO:0007669"/>
    <property type="project" value="UniProtKB-SubCell"/>
</dbReference>
<evidence type="ECO:0000256" key="2">
    <source>
        <dbReference type="ARBA" id="ARBA00022525"/>
    </source>
</evidence>
<dbReference type="InterPro" id="IPR003284">
    <property type="entry name" value="Sal_SpvB"/>
</dbReference>
<dbReference type="Gene3D" id="2.180.10.10">
    <property type="entry name" value="RHS repeat-associated core"/>
    <property type="match status" value="1"/>
</dbReference>
<evidence type="ECO:0008006" key="7">
    <source>
        <dbReference type="Google" id="ProtNLM"/>
    </source>
</evidence>
<dbReference type="KEGG" id="fek:C1H87_01320"/>
<dbReference type="AlphaFoldDB" id="A0A2K9PK51"/>
<dbReference type="RefSeq" id="WP_102754090.1">
    <property type="nucleotide sequence ID" value="NZ_CP025791.1"/>
</dbReference>
<dbReference type="OrthoDB" id="9814627at2"/>
<dbReference type="Pfam" id="PF03534">
    <property type="entry name" value="SpvB"/>
    <property type="match status" value="1"/>
</dbReference>
<protein>
    <recommendedName>
        <fullName evidence="7">Sugar-binding protein</fullName>
    </recommendedName>
</protein>
<keyword evidence="6" id="KW-1185">Reference proteome</keyword>
<comment type="subcellular location">
    <subcellularLocation>
        <location evidence="1">Secreted</location>
    </subcellularLocation>
</comment>
<keyword evidence="4" id="KW-0732">Signal</keyword>
<evidence type="ECO:0000313" key="5">
    <source>
        <dbReference type="EMBL" id="AUP77430.1"/>
    </source>
</evidence>
<dbReference type="EMBL" id="CP025791">
    <property type="protein sequence ID" value="AUP77430.1"/>
    <property type="molecule type" value="Genomic_DNA"/>
</dbReference>
<keyword evidence="3" id="KW-0843">Virulence</keyword>